<dbReference type="InterPro" id="IPR029787">
    <property type="entry name" value="Nucleotide_cyclase"/>
</dbReference>
<dbReference type="GO" id="GO:0071111">
    <property type="term" value="F:cyclic-guanylate-specific phosphodiesterase activity"/>
    <property type="evidence" value="ECO:0007669"/>
    <property type="project" value="InterPro"/>
</dbReference>
<proteinExistence type="predicted"/>
<sequence length="694" mass="77555">MGHQEDDILRLLIAEESLNDAEMLISVLRNAGHAVRATRIEDEEDLRQELDRKGFELFLYAVEFEGLPLESAQHIVHQSGKDIPILAVSDRDDNATRLEALKLGAADLISKHDLDHLQLVVARELKHLKDRRRLRRLEASLRETERRCYTLLDSSRDPIAYVHEGMHIYANPAYLEKFAYAELDDIEGMPLLDMVTPTYQAELKTFLRQYQKGKADNNELELSMQGPDQDPVAVRMAFSPASIDGEPCTQILLRDTGTVDRQLAEQLDTLSKQDVLTGLYNRTYFLEQLEKTIAQTLDGEGSHGLLYIHLDNLDRLRQSAGITAVDAAIGQFGQLVATEVGQEGVSARFADEVFTVLVADKGVHETIALAEAIRQRIEEHVAETNGRTVTTTCSIGISMLGDSGYSAHHTVNEAQQAAEAARAGGGNKVELYATGAEDGDGSDLRQHLRAAIDDGDFFLVYQPVASLKGDHRERYEVRVRLRGDNGNTIEPANFMPQAEELKLTADIDRWVAEHAIQTLAKRLAADHDTLLLVKISGATLADNKQFLKFVDQQLKRHGVSGQHLVFQINESVAVTQLNQAKETFRGLKALQCGFSLDRFGSGLNSFQLLKHLPADYLKLDRTLTQTLPDNEETQELVQQTIETAHSMNRKVIAGYLDDISSLAKIWQFDADFVQGDFLQEPETEMHYDFSGMVI</sequence>
<evidence type="ECO:0008006" key="7">
    <source>
        <dbReference type="Google" id="ProtNLM"/>
    </source>
</evidence>
<dbReference type="NCBIfam" id="TIGR00254">
    <property type="entry name" value="GGDEF"/>
    <property type="match status" value="1"/>
</dbReference>
<dbReference type="AlphaFoldDB" id="A0A3E0X209"/>
<dbReference type="SMART" id="SM00052">
    <property type="entry name" value="EAL"/>
    <property type="match status" value="1"/>
</dbReference>
<feature type="domain" description="EAL" evidence="3">
    <location>
        <begin position="441"/>
        <end position="694"/>
    </location>
</feature>
<dbReference type="SMART" id="SM00267">
    <property type="entry name" value="GGDEF"/>
    <property type="match status" value="1"/>
</dbReference>
<reference evidence="6" key="1">
    <citation type="submission" date="2017-05" db="EMBL/GenBank/DDBJ databases">
        <authorList>
            <person name="Sharma S."/>
            <person name="Sidhu C."/>
            <person name="Pinnaka A.K."/>
        </authorList>
    </citation>
    <scope>NUCLEOTIDE SEQUENCE [LARGE SCALE GENOMIC DNA]</scope>
    <source>
        <strain evidence="6">AK93</strain>
    </source>
</reference>
<dbReference type="CDD" id="cd00156">
    <property type="entry name" value="REC"/>
    <property type="match status" value="1"/>
</dbReference>
<dbReference type="CDD" id="cd01949">
    <property type="entry name" value="GGDEF"/>
    <property type="match status" value="1"/>
</dbReference>
<dbReference type="SUPFAM" id="SSF55073">
    <property type="entry name" value="Nucleotide cyclase"/>
    <property type="match status" value="1"/>
</dbReference>
<dbReference type="PANTHER" id="PTHR33121">
    <property type="entry name" value="CYCLIC DI-GMP PHOSPHODIESTERASE PDEF"/>
    <property type="match status" value="1"/>
</dbReference>
<evidence type="ECO:0000259" key="3">
    <source>
        <dbReference type="PROSITE" id="PS50883"/>
    </source>
</evidence>
<dbReference type="InterPro" id="IPR001633">
    <property type="entry name" value="EAL_dom"/>
</dbReference>
<dbReference type="Pfam" id="PF08448">
    <property type="entry name" value="PAS_4"/>
    <property type="match status" value="1"/>
</dbReference>
<evidence type="ECO:0000313" key="5">
    <source>
        <dbReference type="EMBL" id="RFA38859.1"/>
    </source>
</evidence>
<evidence type="ECO:0000313" key="6">
    <source>
        <dbReference type="Proteomes" id="UP000256763"/>
    </source>
</evidence>
<dbReference type="InterPro" id="IPR001789">
    <property type="entry name" value="Sig_transdc_resp-reg_receiver"/>
</dbReference>
<dbReference type="Proteomes" id="UP000256763">
    <property type="component" value="Unassembled WGS sequence"/>
</dbReference>
<dbReference type="Gene3D" id="3.40.50.2300">
    <property type="match status" value="1"/>
</dbReference>
<dbReference type="InterPro" id="IPR035919">
    <property type="entry name" value="EAL_sf"/>
</dbReference>
<dbReference type="CDD" id="cd01948">
    <property type="entry name" value="EAL"/>
    <property type="match status" value="1"/>
</dbReference>
<dbReference type="PROSITE" id="PS50887">
    <property type="entry name" value="GGDEF"/>
    <property type="match status" value="1"/>
</dbReference>
<evidence type="ECO:0000259" key="4">
    <source>
        <dbReference type="PROSITE" id="PS50887"/>
    </source>
</evidence>
<dbReference type="Gene3D" id="3.30.450.20">
    <property type="entry name" value="PAS domain"/>
    <property type="match status" value="1"/>
</dbReference>
<organism evidence="5 6">
    <name type="scientific">Alkalilimnicola ehrlichii</name>
    <dbReference type="NCBI Taxonomy" id="351052"/>
    <lineage>
        <taxon>Bacteria</taxon>
        <taxon>Pseudomonadati</taxon>
        <taxon>Pseudomonadota</taxon>
        <taxon>Gammaproteobacteria</taxon>
        <taxon>Chromatiales</taxon>
        <taxon>Ectothiorhodospiraceae</taxon>
        <taxon>Alkalilimnicola</taxon>
    </lineage>
</organism>
<accession>A0A3E0X209</accession>
<evidence type="ECO:0000259" key="2">
    <source>
        <dbReference type="PROSITE" id="PS50110"/>
    </source>
</evidence>
<dbReference type="PANTHER" id="PTHR33121:SF79">
    <property type="entry name" value="CYCLIC DI-GMP PHOSPHODIESTERASE PDED-RELATED"/>
    <property type="match status" value="1"/>
</dbReference>
<evidence type="ECO:0000256" key="1">
    <source>
        <dbReference type="PROSITE-ProRule" id="PRU00169"/>
    </source>
</evidence>
<name>A0A3E0X209_9GAMM</name>
<dbReference type="InterPro" id="IPR035965">
    <property type="entry name" value="PAS-like_dom_sf"/>
</dbReference>
<feature type="domain" description="Response regulatory" evidence="2">
    <location>
        <begin position="10"/>
        <end position="126"/>
    </location>
</feature>
<dbReference type="Gene3D" id="3.30.70.270">
    <property type="match status" value="1"/>
</dbReference>
<dbReference type="InterPro" id="IPR050706">
    <property type="entry name" value="Cyclic-di-GMP_PDE-like"/>
</dbReference>
<comment type="caution">
    <text evidence="5">The sequence shown here is derived from an EMBL/GenBank/DDBJ whole genome shotgun (WGS) entry which is preliminary data.</text>
</comment>
<dbReference type="Pfam" id="PF00990">
    <property type="entry name" value="GGDEF"/>
    <property type="match status" value="1"/>
</dbReference>
<dbReference type="Pfam" id="PF00563">
    <property type="entry name" value="EAL"/>
    <property type="match status" value="1"/>
</dbReference>
<comment type="caution">
    <text evidence="1">Lacks conserved residue(s) required for the propagation of feature annotation.</text>
</comment>
<protein>
    <recommendedName>
        <fullName evidence="7">Response regulator receiver modulated diguanylate cyclase/phosphodiesterase with PAS/PAC sensor(S)</fullName>
    </recommendedName>
</protein>
<gene>
    <name evidence="5" type="ORF">CAL65_02855</name>
</gene>
<dbReference type="PROSITE" id="PS50883">
    <property type="entry name" value="EAL"/>
    <property type="match status" value="1"/>
</dbReference>
<keyword evidence="6" id="KW-1185">Reference proteome</keyword>
<dbReference type="OrthoDB" id="7052318at2"/>
<dbReference type="InterPro" id="IPR013656">
    <property type="entry name" value="PAS_4"/>
</dbReference>
<dbReference type="InterPro" id="IPR000160">
    <property type="entry name" value="GGDEF_dom"/>
</dbReference>
<dbReference type="InterPro" id="IPR043128">
    <property type="entry name" value="Rev_trsase/Diguanyl_cyclase"/>
</dbReference>
<dbReference type="SUPFAM" id="SSF52172">
    <property type="entry name" value="CheY-like"/>
    <property type="match status" value="1"/>
</dbReference>
<dbReference type="RefSeq" id="WP_116300879.1">
    <property type="nucleotide sequence ID" value="NZ_NFZV01000002.1"/>
</dbReference>
<dbReference type="GO" id="GO:0000160">
    <property type="term" value="P:phosphorelay signal transduction system"/>
    <property type="evidence" value="ECO:0007669"/>
    <property type="project" value="InterPro"/>
</dbReference>
<dbReference type="Gene3D" id="3.20.20.450">
    <property type="entry name" value="EAL domain"/>
    <property type="match status" value="1"/>
</dbReference>
<dbReference type="PROSITE" id="PS50110">
    <property type="entry name" value="RESPONSE_REGULATORY"/>
    <property type="match status" value="1"/>
</dbReference>
<dbReference type="SUPFAM" id="SSF55785">
    <property type="entry name" value="PYP-like sensor domain (PAS domain)"/>
    <property type="match status" value="1"/>
</dbReference>
<dbReference type="InterPro" id="IPR011006">
    <property type="entry name" value="CheY-like_superfamily"/>
</dbReference>
<dbReference type="SUPFAM" id="SSF141868">
    <property type="entry name" value="EAL domain-like"/>
    <property type="match status" value="1"/>
</dbReference>
<feature type="domain" description="GGDEF" evidence="4">
    <location>
        <begin position="301"/>
        <end position="434"/>
    </location>
</feature>
<dbReference type="EMBL" id="NFZW01000002">
    <property type="protein sequence ID" value="RFA38859.1"/>
    <property type="molecule type" value="Genomic_DNA"/>
</dbReference>